<gene>
    <name evidence="1" type="ORF">EPI10_015332</name>
</gene>
<dbReference type="Proteomes" id="UP000325315">
    <property type="component" value="Unassembled WGS sequence"/>
</dbReference>
<sequence length="66" mass="7506">MVNLSGEAAKQWLEEEFSKSCCSLLIIISTDNLSQLVISIEQTVQLCVILKLLNYLRPWIHVILFG</sequence>
<dbReference type="AlphaFoldDB" id="A0A5B6VKK1"/>
<proteinExistence type="predicted"/>
<reference evidence="2" key="1">
    <citation type="journal article" date="2019" name="Plant Biotechnol. J.">
        <title>Genome sequencing of the Australian wild diploid species Gossypium australe highlights disease resistance and delayed gland morphogenesis.</title>
        <authorList>
            <person name="Cai Y."/>
            <person name="Cai X."/>
            <person name="Wang Q."/>
            <person name="Wang P."/>
            <person name="Zhang Y."/>
            <person name="Cai C."/>
            <person name="Xu Y."/>
            <person name="Wang K."/>
            <person name="Zhou Z."/>
            <person name="Wang C."/>
            <person name="Geng S."/>
            <person name="Li B."/>
            <person name="Dong Q."/>
            <person name="Hou Y."/>
            <person name="Wang H."/>
            <person name="Ai P."/>
            <person name="Liu Z."/>
            <person name="Yi F."/>
            <person name="Sun M."/>
            <person name="An G."/>
            <person name="Cheng J."/>
            <person name="Zhang Y."/>
            <person name="Shi Q."/>
            <person name="Xie Y."/>
            <person name="Shi X."/>
            <person name="Chang Y."/>
            <person name="Huang F."/>
            <person name="Chen Y."/>
            <person name="Hong S."/>
            <person name="Mi L."/>
            <person name="Sun Q."/>
            <person name="Zhang L."/>
            <person name="Zhou B."/>
            <person name="Peng R."/>
            <person name="Zhang X."/>
            <person name="Liu F."/>
        </authorList>
    </citation>
    <scope>NUCLEOTIDE SEQUENCE [LARGE SCALE GENOMIC DNA]</scope>
    <source>
        <strain evidence="2">cv. PA1801</strain>
    </source>
</reference>
<name>A0A5B6VKK1_9ROSI</name>
<protein>
    <submittedName>
        <fullName evidence="1">Box C/D snoRNA protein 1-like</fullName>
    </submittedName>
</protein>
<evidence type="ECO:0000313" key="2">
    <source>
        <dbReference type="Proteomes" id="UP000325315"/>
    </source>
</evidence>
<comment type="caution">
    <text evidence="1">The sequence shown here is derived from an EMBL/GenBank/DDBJ whole genome shotgun (WGS) entry which is preliminary data.</text>
</comment>
<organism evidence="1 2">
    <name type="scientific">Gossypium australe</name>
    <dbReference type="NCBI Taxonomy" id="47621"/>
    <lineage>
        <taxon>Eukaryota</taxon>
        <taxon>Viridiplantae</taxon>
        <taxon>Streptophyta</taxon>
        <taxon>Embryophyta</taxon>
        <taxon>Tracheophyta</taxon>
        <taxon>Spermatophyta</taxon>
        <taxon>Magnoliopsida</taxon>
        <taxon>eudicotyledons</taxon>
        <taxon>Gunneridae</taxon>
        <taxon>Pentapetalae</taxon>
        <taxon>rosids</taxon>
        <taxon>malvids</taxon>
        <taxon>Malvales</taxon>
        <taxon>Malvaceae</taxon>
        <taxon>Malvoideae</taxon>
        <taxon>Gossypium</taxon>
    </lineage>
</organism>
<keyword evidence="2" id="KW-1185">Reference proteome</keyword>
<dbReference type="OrthoDB" id="272357at2759"/>
<accession>A0A5B6VKK1</accession>
<evidence type="ECO:0000313" key="1">
    <source>
        <dbReference type="EMBL" id="KAA3469557.1"/>
    </source>
</evidence>
<dbReference type="EMBL" id="SMMG02000006">
    <property type="protein sequence ID" value="KAA3469557.1"/>
    <property type="molecule type" value="Genomic_DNA"/>
</dbReference>